<reference evidence="10" key="1">
    <citation type="submission" date="2014-05" db="EMBL/GenBank/DDBJ databases">
        <title>The transcriptome of the halophilic microalga Tetraselmis sp. GSL018 isolated from the Great Salt Lake, Utah.</title>
        <authorList>
            <person name="Jinkerson R.E."/>
            <person name="D'Adamo S."/>
            <person name="Posewitz M.C."/>
        </authorList>
    </citation>
    <scope>NUCLEOTIDE SEQUENCE</scope>
    <source>
        <strain evidence="10">GSL018</strain>
    </source>
</reference>
<sequence length="413" mass="45400">MSALVTPEGYPLEEHFVTTEDGYILRMFRIPEGRTGSTLSPDSSTAGEADQKQMLQEVQKRVLQNGRPRPPVLLQHALLDCSASWVNNGAAQSLGFMLADAGFDVWMGNVRGNTFSRNHTTLPTGSEEFWDFSWDDMAAKDLPAMVGHVLNATGAPSVGYVGHSQGTAMLLAAVSENPRLASKVSAAVLLAPVAFTSFISSSPIRAMAELDTEEVFEALGSKEFLPSRKVNHDAWSRLCHLFLSACGDAIGMICGYSAENMNTTRLPLYLAYTPAGTSVKNMAHWSQGVRRREPEFLKYDYGTSCRGWLGQRRPCNQHAYGQRRAPSYDLSRVTVPLMLISGGRDKLADPRDVQLLREALPPNTVAAWHQEPSYEHLDFTWAKNAHRLIYPRLIAFLANRLAGAVTAAGPEVM</sequence>
<evidence type="ECO:0000256" key="3">
    <source>
        <dbReference type="ARBA" id="ARBA00022801"/>
    </source>
</evidence>
<evidence type="ECO:0000256" key="2">
    <source>
        <dbReference type="ARBA" id="ARBA00022729"/>
    </source>
</evidence>
<feature type="active site" description="Charge relay system" evidence="8">
    <location>
        <position position="345"/>
    </location>
</feature>
<dbReference type="GO" id="GO:0016042">
    <property type="term" value="P:lipid catabolic process"/>
    <property type="evidence" value="ECO:0007669"/>
    <property type="project" value="UniProtKB-KW"/>
</dbReference>
<keyword evidence="2" id="KW-0732">Signal</keyword>
<proteinExistence type="inferred from homology"/>
<keyword evidence="3 7" id="KW-0378">Hydrolase</keyword>
<keyword evidence="4 7" id="KW-0442">Lipid degradation</keyword>
<keyword evidence="5" id="KW-0443">Lipid metabolism</keyword>
<evidence type="ECO:0000256" key="8">
    <source>
        <dbReference type="PIRSR" id="PIRSR000862-1"/>
    </source>
</evidence>
<dbReference type="Pfam" id="PF00561">
    <property type="entry name" value="Abhydrolase_1"/>
    <property type="match status" value="1"/>
</dbReference>
<keyword evidence="6" id="KW-0325">Glycoprotein</keyword>
<evidence type="ECO:0000256" key="6">
    <source>
        <dbReference type="ARBA" id="ARBA00023180"/>
    </source>
</evidence>
<evidence type="ECO:0000256" key="4">
    <source>
        <dbReference type="ARBA" id="ARBA00022963"/>
    </source>
</evidence>
<dbReference type="AlphaFoldDB" id="A0A061R5A1"/>
<dbReference type="FunFam" id="3.40.50.1820:FF:000057">
    <property type="entry name" value="Lipase"/>
    <property type="match status" value="1"/>
</dbReference>
<evidence type="ECO:0000313" key="10">
    <source>
        <dbReference type="EMBL" id="JAC65691.1"/>
    </source>
</evidence>
<gene>
    <name evidence="10" type="primary">LIPA</name>
    <name evidence="10" type="ORF">TSPGSL018_15483</name>
</gene>
<evidence type="ECO:0000259" key="9">
    <source>
        <dbReference type="Pfam" id="PF00561"/>
    </source>
</evidence>
<feature type="domain" description="AB hydrolase-1" evidence="9">
    <location>
        <begin position="70"/>
        <end position="381"/>
    </location>
</feature>
<evidence type="ECO:0000256" key="5">
    <source>
        <dbReference type="ARBA" id="ARBA00023098"/>
    </source>
</evidence>
<name>A0A061R5A1_9CHLO</name>
<accession>A0A061R5A1</accession>
<dbReference type="EMBL" id="GBEZ01021028">
    <property type="protein sequence ID" value="JAC65691.1"/>
    <property type="molecule type" value="Transcribed_RNA"/>
</dbReference>
<feature type="active site" description="Nucleophile" evidence="8">
    <location>
        <position position="164"/>
    </location>
</feature>
<evidence type="ECO:0000256" key="1">
    <source>
        <dbReference type="ARBA" id="ARBA00010701"/>
    </source>
</evidence>
<dbReference type="InterPro" id="IPR029058">
    <property type="entry name" value="AB_hydrolase_fold"/>
</dbReference>
<dbReference type="InterPro" id="IPR000073">
    <property type="entry name" value="AB_hydrolase_1"/>
</dbReference>
<protein>
    <recommendedName>
        <fullName evidence="7">Lipase</fullName>
    </recommendedName>
</protein>
<evidence type="ECO:0000256" key="7">
    <source>
        <dbReference type="PIRNR" id="PIRNR000862"/>
    </source>
</evidence>
<organism evidence="10">
    <name type="scientific">Tetraselmis sp. GSL018</name>
    <dbReference type="NCBI Taxonomy" id="582737"/>
    <lineage>
        <taxon>Eukaryota</taxon>
        <taxon>Viridiplantae</taxon>
        <taxon>Chlorophyta</taxon>
        <taxon>core chlorophytes</taxon>
        <taxon>Chlorodendrophyceae</taxon>
        <taxon>Chlorodendrales</taxon>
        <taxon>Chlorodendraceae</taxon>
        <taxon>Tetraselmis</taxon>
    </lineage>
</organism>
<dbReference type="PANTHER" id="PTHR11005">
    <property type="entry name" value="LYSOSOMAL ACID LIPASE-RELATED"/>
    <property type="match status" value="1"/>
</dbReference>
<dbReference type="InterPro" id="IPR025483">
    <property type="entry name" value="Lipase_euk"/>
</dbReference>
<dbReference type="PIRSF" id="PIRSF000862">
    <property type="entry name" value="Steryl_ester_lip"/>
    <property type="match status" value="1"/>
</dbReference>
<dbReference type="Gene3D" id="3.40.50.1820">
    <property type="entry name" value="alpha/beta hydrolase"/>
    <property type="match status" value="1"/>
</dbReference>
<comment type="similarity">
    <text evidence="1 7">Belongs to the AB hydrolase superfamily. Lipase family.</text>
</comment>
<dbReference type="SUPFAM" id="SSF53474">
    <property type="entry name" value="alpha/beta-Hydrolases"/>
    <property type="match status" value="1"/>
</dbReference>
<dbReference type="GO" id="GO:0016788">
    <property type="term" value="F:hydrolase activity, acting on ester bonds"/>
    <property type="evidence" value="ECO:0007669"/>
    <property type="project" value="InterPro"/>
</dbReference>
<feature type="active site" description="Charge relay system" evidence="8">
    <location>
        <position position="376"/>
    </location>
</feature>